<evidence type="ECO:0000259" key="1">
    <source>
        <dbReference type="SMART" id="SM00579"/>
    </source>
</evidence>
<dbReference type="OrthoDB" id="1054607at2759"/>
<organism evidence="3">
    <name type="scientific">Arabidopsis lyrata subsp. lyrata</name>
    <name type="common">Lyre-leaved rock-cress</name>
    <dbReference type="NCBI Taxonomy" id="81972"/>
    <lineage>
        <taxon>Eukaryota</taxon>
        <taxon>Viridiplantae</taxon>
        <taxon>Streptophyta</taxon>
        <taxon>Embryophyta</taxon>
        <taxon>Tracheophyta</taxon>
        <taxon>Spermatophyta</taxon>
        <taxon>Magnoliopsida</taxon>
        <taxon>eudicotyledons</taxon>
        <taxon>Gunneridae</taxon>
        <taxon>Pentapetalae</taxon>
        <taxon>rosids</taxon>
        <taxon>malvids</taxon>
        <taxon>Brassicales</taxon>
        <taxon>Brassicaceae</taxon>
        <taxon>Camelineae</taxon>
        <taxon>Arabidopsis</taxon>
    </lineage>
</organism>
<dbReference type="InterPro" id="IPR050232">
    <property type="entry name" value="FBL13/AtMIF1-like"/>
</dbReference>
<evidence type="ECO:0000313" key="3">
    <source>
        <dbReference type="Proteomes" id="UP000008694"/>
    </source>
</evidence>
<protein>
    <submittedName>
        <fullName evidence="2">Predicted protein</fullName>
    </submittedName>
</protein>
<dbReference type="Gramene" id="Al_scaffold_0001_2593">
    <property type="protein sequence ID" value="Al_scaffold_0001_2593"/>
    <property type="gene ID" value="Al_scaffold_0001_2593"/>
</dbReference>
<dbReference type="SMART" id="SM00579">
    <property type="entry name" value="FBD"/>
    <property type="match status" value="1"/>
</dbReference>
<dbReference type="Pfam" id="PF08387">
    <property type="entry name" value="FBD"/>
    <property type="match status" value="1"/>
</dbReference>
<evidence type="ECO:0000313" key="2">
    <source>
        <dbReference type="EMBL" id="EFH69633.1"/>
    </source>
</evidence>
<feature type="domain" description="FBD" evidence="1">
    <location>
        <begin position="101"/>
        <end position="170"/>
    </location>
</feature>
<dbReference type="Proteomes" id="UP000008694">
    <property type="component" value="Unassembled WGS sequence"/>
</dbReference>
<dbReference type="AlphaFoldDB" id="D7KPN2"/>
<keyword evidence="3" id="KW-1185">Reference proteome</keyword>
<dbReference type="PANTHER" id="PTHR31900">
    <property type="entry name" value="F-BOX/RNI SUPERFAMILY PROTEIN-RELATED"/>
    <property type="match status" value="1"/>
</dbReference>
<dbReference type="PANTHER" id="PTHR31900:SF34">
    <property type="entry name" value="EMB|CAB62440.1-RELATED"/>
    <property type="match status" value="1"/>
</dbReference>
<dbReference type="KEGG" id="aly:9326688"/>
<proteinExistence type="predicted"/>
<dbReference type="EMBL" id="GL348713">
    <property type="protein sequence ID" value="EFH69633.1"/>
    <property type="molecule type" value="Genomic_DNA"/>
</dbReference>
<name>D7KPN2_ARALL</name>
<dbReference type="HOGENOM" id="CLU_010721_11_0_1"/>
<dbReference type="InterPro" id="IPR006566">
    <property type="entry name" value="FBD"/>
</dbReference>
<gene>
    <name evidence="2" type="ORF">ARALYDRAFT_680270</name>
</gene>
<accession>D7KPN2</accession>
<sequence>MSCLNVARIGNVHNLDDKLLRSLSSVIHLYLCLTKSMVASCNAIKFSRLIEFCFFPSCYVDWLEPLMIFLQISPKLKTLTIDTDYGCLPPSWNQPSSSTPECLSSHLEIFGWRGYRGREDEKQLMTYILANSKCLKTVGIFLLATCNLEETQKELQSMPRNSTSSQLLTSSTQMDWSFTGVL</sequence>
<reference evidence="3" key="1">
    <citation type="journal article" date="2011" name="Nat. Genet.">
        <title>The Arabidopsis lyrata genome sequence and the basis of rapid genome size change.</title>
        <authorList>
            <person name="Hu T.T."/>
            <person name="Pattyn P."/>
            <person name="Bakker E.G."/>
            <person name="Cao J."/>
            <person name="Cheng J.-F."/>
            <person name="Clark R.M."/>
            <person name="Fahlgren N."/>
            <person name="Fawcett J.A."/>
            <person name="Grimwood J."/>
            <person name="Gundlach H."/>
            <person name="Haberer G."/>
            <person name="Hollister J.D."/>
            <person name="Ossowski S."/>
            <person name="Ottilar R.P."/>
            <person name="Salamov A.A."/>
            <person name="Schneeberger K."/>
            <person name="Spannagl M."/>
            <person name="Wang X."/>
            <person name="Yang L."/>
            <person name="Nasrallah M.E."/>
            <person name="Bergelson J."/>
            <person name="Carrington J.C."/>
            <person name="Gaut B.S."/>
            <person name="Schmutz J."/>
            <person name="Mayer K.F.X."/>
            <person name="Van de Peer Y."/>
            <person name="Grigoriev I.V."/>
            <person name="Nordborg M."/>
            <person name="Weigel D."/>
            <person name="Guo Y.-L."/>
        </authorList>
    </citation>
    <scope>NUCLEOTIDE SEQUENCE [LARGE SCALE GENOMIC DNA]</scope>
    <source>
        <strain evidence="3">cv. MN47</strain>
    </source>
</reference>